<dbReference type="InterPro" id="IPR017853">
    <property type="entry name" value="GH"/>
</dbReference>
<dbReference type="EC" id="3.2.1.52" evidence="7"/>
<evidence type="ECO:0000256" key="8">
    <source>
        <dbReference type="PIRSR" id="PIRSR001093-1"/>
    </source>
</evidence>
<dbReference type="OMA" id="GEMAMWT"/>
<dbReference type="InterPro" id="IPR029018">
    <property type="entry name" value="Hex-like_dom2"/>
</dbReference>
<dbReference type="Pfam" id="PF00728">
    <property type="entry name" value="Glyco_hydro_20"/>
    <property type="match status" value="1"/>
</dbReference>
<dbReference type="PIRSF" id="PIRSF001093">
    <property type="entry name" value="B-hxosamndse_ab_euk"/>
    <property type="match status" value="1"/>
</dbReference>
<dbReference type="PRINTS" id="PR00738">
    <property type="entry name" value="GLHYDRLASE20"/>
</dbReference>
<dbReference type="Gene3D" id="3.30.379.10">
    <property type="entry name" value="Chitobiase/beta-hexosaminidase domain 2-like"/>
    <property type="match status" value="1"/>
</dbReference>
<dbReference type="InterPro" id="IPR015883">
    <property type="entry name" value="Glyco_hydro_20_cat"/>
</dbReference>
<dbReference type="KEGG" id="nve:5500019"/>
<comment type="catalytic activity">
    <reaction evidence="1 7">
        <text>Hydrolysis of terminal non-reducing N-acetyl-D-hexosamine residues in N-acetyl-beta-D-hexosaminides.</text>
        <dbReference type="EC" id="3.2.1.52"/>
    </reaction>
</comment>
<protein>
    <recommendedName>
        <fullName evidence="7">Beta-hexosaminidase</fullName>
        <ecNumber evidence="7">3.2.1.52</ecNumber>
    </recommendedName>
</protein>
<dbReference type="EMBL" id="DS470563">
    <property type="protein sequence ID" value="EDO29436.1"/>
    <property type="molecule type" value="Genomic_DNA"/>
</dbReference>
<evidence type="ECO:0000313" key="12">
    <source>
        <dbReference type="Proteomes" id="UP000001593"/>
    </source>
</evidence>
<dbReference type="PANTHER" id="PTHR22600">
    <property type="entry name" value="BETA-HEXOSAMINIDASE"/>
    <property type="match status" value="1"/>
</dbReference>
<evidence type="ECO:0000256" key="3">
    <source>
        <dbReference type="ARBA" id="ARBA00022729"/>
    </source>
</evidence>
<gene>
    <name evidence="11" type="ORF">NEMVEDRAFT_v1g248668</name>
</gene>
<name>A7T3N0_NEMVE</name>
<evidence type="ECO:0000256" key="5">
    <source>
        <dbReference type="ARBA" id="ARBA00023180"/>
    </source>
</evidence>
<feature type="domain" description="Beta-hexosaminidase eukaryotic type N-terminal" evidence="10">
    <location>
        <begin position="34"/>
        <end position="146"/>
    </location>
</feature>
<dbReference type="OrthoDB" id="428480at2759"/>
<evidence type="ECO:0000256" key="4">
    <source>
        <dbReference type="ARBA" id="ARBA00022801"/>
    </source>
</evidence>
<keyword evidence="12" id="KW-1185">Reference proteome</keyword>
<dbReference type="Pfam" id="PF14845">
    <property type="entry name" value="Glycohydro_20b2"/>
    <property type="match status" value="1"/>
</dbReference>
<keyword evidence="6 7" id="KW-0326">Glycosidase</keyword>
<dbReference type="PhylomeDB" id="A7T3N0"/>
<accession>A7T3N0</accession>
<dbReference type="STRING" id="45351.A7T3N0"/>
<organism evidence="11 12">
    <name type="scientific">Nematostella vectensis</name>
    <name type="common">Starlet sea anemone</name>
    <dbReference type="NCBI Taxonomy" id="45351"/>
    <lineage>
        <taxon>Eukaryota</taxon>
        <taxon>Metazoa</taxon>
        <taxon>Cnidaria</taxon>
        <taxon>Anthozoa</taxon>
        <taxon>Hexacorallia</taxon>
        <taxon>Actiniaria</taxon>
        <taxon>Edwardsiidae</taxon>
        <taxon>Nematostella</taxon>
    </lineage>
</organism>
<dbReference type="GO" id="GO:0005975">
    <property type="term" value="P:carbohydrate metabolic process"/>
    <property type="evidence" value="ECO:0007669"/>
    <property type="project" value="InterPro"/>
</dbReference>
<dbReference type="GO" id="GO:0016020">
    <property type="term" value="C:membrane"/>
    <property type="evidence" value="ECO:0000318"/>
    <property type="project" value="GO_Central"/>
</dbReference>
<dbReference type="GO" id="GO:0030203">
    <property type="term" value="P:glycosaminoglycan metabolic process"/>
    <property type="evidence" value="ECO:0000318"/>
    <property type="project" value="GO_Central"/>
</dbReference>
<dbReference type="InParanoid" id="A7T3N0"/>
<evidence type="ECO:0000256" key="7">
    <source>
        <dbReference type="PIRNR" id="PIRNR001093"/>
    </source>
</evidence>
<reference evidence="11 12" key="1">
    <citation type="journal article" date="2007" name="Science">
        <title>Sea anemone genome reveals ancestral eumetazoan gene repertoire and genomic organization.</title>
        <authorList>
            <person name="Putnam N.H."/>
            <person name="Srivastava M."/>
            <person name="Hellsten U."/>
            <person name="Dirks B."/>
            <person name="Chapman J."/>
            <person name="Salamov A."/>
            <person name="Terry A."/>
            <person name="Shapiro H."/>
            <person name="Lindquist E."/>
            <person name="Kapitonov V.V."/>
            <person name="Jurka J."/>
            <person name="Genikhovich G."/>
            <person name="Grigoriev I.V."/>
            <person name="Lucas S.M."/>
            <person name="Steele R.E."/>
            <person name="Finnerty J.R."/>
            <person name="Technau U."/>
            <person name="Martindale M.Q."/>
            <person name="Rokhsar D.S."/>
        </authorList>
    </citation>
    <scope>NUCLEOTIDE SEQUENCE [LARGE SCALE GENOMIC DNA]</scope>
    <source>
        <strain evidence="12">CH2 X CH6</strain>
    </source>
</reference>
<feature type="domain" description="Glycoside hydrolase family 20 catalytic" evidence="9">
    <location>
        <begin position="165"/>
        <end position="393"/>
    </location>
</feature>
<dbReference type="GO" id="GO:0004563">
    <property type="term" value="F:beta-N-acetylhexosaminidase activity"/>
    <property type="evidence" value="ECO:0000318"/>
    <property type="project" value="GO_Central"/>
</dbReference>
<dbReference type="InterPro" id="IPR025705">
    <property type="entry name" value="Beta_hexosaminidase_sua/sub"/>
</dbReference>
<evidence type="ECO:0000313" key="11">
    <source>
        <dbReference type="EMBL" id="EDO29436.1"/>
    </source>
</evidence>
<dbReference type="AlphaFoldDB" id="A7T3N0"/>
<dbReference type="Gene3D" id="3.20.20.80">
    <property type="entry name" value="Glycosidases"/>
    <property type="match status" value="1"/>
</dbReference>
<dbReference type="PANTHER" id="PTHR22600:SF26">
    <property type="entry name" value="BETA-N-ACETYLHEXOSAMINIDASE"/>
    <property type="match status" value="1"/>
</dbReference>
<evidence type="ECO:0000256" key="6">
    <source>
        <dbReference type="ARBA" id="ARBA00023295"/>
    </source>
</evidence>
<comment type="similarity">
    <text evidence="2 7">Belongs to the glycosyl hydrolase 20 family.</text>
</comment>
<keyword evidence="4 7" id="KW-0378">Hydrolase</keyword>
<sequence>MRVTQLEICRIACFLISLYATGGNTERFSSGDTLWPLPRELEASGGPLPLSLAFTIQTSSESEILARGITRYLEIITTHLHTAARSRVNGSKELEVLRISVKSDDESLNEGTSYEYSLSFDSGPQATLTALTPYGALYGMETFSQLVVDGSLVYTSVSISDKPSFVHRGLMLDTGRRFFPMDLLYNTLDAMSYVKLNVLHFHLSDLCRFSVESKLFPDLRNNESEIYTQDDVRNLVAYARDRGIRVMPEVEGAAHANGLLGLKNKGLQFCNHSGYTQLYNDPQGNTLKTMKAILSEMVPLFPEQIFHLGLDEVFTDKNCTLQSLQSFELALQEHLLQLGKIPAAWEEALSSTKSVTNRTVIQAWKAEGIKTIVDLKQFAINSLSSHFYLNYMGVTPLQLWTDIAVGLNETEVQYLLGGEMAMWTDNYCYILECAYPLSAKPSAYWMYDPLHDGTFTQSVAGIIWPRAVVGAGSFWNYNSDLSADSAEFNMRYQGQHKRLIERGIISCPVGCSCDELTRCGKPYFK</sequence>
<dbReference type="HOGENOM" id="CLU_007082_0_2_1"/>
<dbReference type="eggNOG" id="KOG2499">
    <property type="taxonomic scope" value="Eukaryota"/>
</dbReference>
<proteinExistence type="inferred from homology"/>
<evidence type="ECO:0000256" key="2">
    <source>
        <dbReference type="ARBA" id="ARBA00006285"/>
    </source>
</evidence>
<dbReference type="Proteomes" id="UP000001593">
    <property type="component" value="Unassembled WGS sequence"/>
</dbReference>
<evidence type="ECO:0000259" key="9">
    <source>
        <dbReference type="Pfam" id="PF00728"/>
    </source>
</evidence>
<evidence type="ECO:0000256" key="1">
    <source>
        <dbReference type="ARBA" id="ARBA00001231"/>
    </source>
</evidence>
<keyword evidence="5" id="KW-0325">Glycoprotein</keyword>
<keyword evidence="3" id="KW-0732">Signal</keyword>
<dbReference type="InterPro" id="IPR029019">
    <property type="entry name" value="HEX_eukaryotic_N"/>
</dbReference>
<dbReference type="SUPFAM" id="SSF51445">
    <property type="entry name" value="(Trans)glycosidases"/>
    <property type="match status" value="1"/>
</dbReference>
<feature type="active site" description="Proton donor" evidence="8">
    <location>
        <position position="312"/>
    </location>
</feature>
<evidence type="ECO:0000259" key="10">
    <source>
        <dbReference type="Pfam" id="PF14845"/>
    </source>
</evidence>
<dbReference type="SUPFAM" id="SSF55545">
    <property type="entry name" value="beta-N-acetylhexosaminidase-like domain"/>
    <property type="match status" value="1"/>
</dbReference>